<dbReference type="Proteomes" id="UP000033689">
    <property type="component" value="Unassembled WGS sequence"/>
</dbReference>
<organism evidence="1 3">
    <name type="scientific">Rickettsia bellii str. RML Mogi</name>
    <dbReference type="NCBI Taxonomy" id="1359194"/>
    <lineage>
        <taxon>Bacteria</taxon>
        <taxon>Pseudomonadati</taxon>
        <taxon>Pseudomonadota</taxon>
        <taxon>Alphaproteobacteria</taxon>
        <taxon>Rickettsiales</taxon>
        <taxon>Rickettsiaceae</taxon>
        <taxon>Rickettsieae</taxon>
        <taxon>Rickettsia</taxon>
        <taxon>belli group</taxon>
    </lineage>
</organism>
<dbReference type="EMBL" id="LAOJ01000001">
    <property type="protein sequence ID" value="KJV91850.1"/>
    <property type="molecule type" value="Genomic_DNA"/>
</dbReference>
<gene>
    <name evidence="1" type="ORF">RBEMOGI_0462</name>
    <name evidence="2" type="ORF">RBEMOGI_1363</name>
</gene>
<dbReference type="RefSeq" id="WP_011476965.1">
    <property type="nucleotide sequence ID" value="NZ_LAOJ01000001.1"/>
</dbReference>
<reference evidence="1 3" key="1">
    <citation type="submission" date="2015-02" db="EMBL/GenBank/DDBJ databases">
        <title>Genome Sequencing of Rickettsiales.</title>
        <authorList>
            <person name="Daugherty S.C."/>
            <person name="Su Q."/>
            <person name="Abolude K."/>
            <person name="Beier-Sexton M."/>
            <person name="Carlyon J.A."/>
            <person name="Carter R."/>
            <person name="Day N.P."/>
            <person name="Dumler S.J."/>
            <person name="Dyachenko V."/>
            <person name="Godinez A."/>
            <person name="Kurtti T.J."/>
            <person name="Lichay M."/>
            <person name="Mullins K.E."/>
            <person name="Ott S."/>
            <person name="Pappas-Brown V."/>
            <person name="Paris D.H."/>
            <person name="Patel P."/>
            <person name="Richards A.L."/>
            <person name="Sadzewicz L."/>
            <person name="Sears K."/>
            <person name="Seidman D."/>
            <person name="Sengamalay N."/>
            <person name="Stenos J."/>
            <person name="Tallon L.J."/>
            <person name="Vincent G."/>
            <person name="Fraser C.M."/>
            <person name="Munderloh U."/>
            <person name="Dunning-Hotopp J.C."/>
        </authorList>
    </citation>
    <scope>NUCLEOTIDE SEQUENCE [LARGE SCALE GENOMIC DNA]</scope>
    <source>
        <strain evidence="1 3">RML Mogi</strain>
    </source>
</reference>
<accession>A0A0F3QGZ5</accession>
<dbReference type="PATRIC" id="fig|1359194.3.peg.1391"/>
<evidence type="ECO:0000313" key="2">
    <source>
        <dbReference type="EMBL" id="KJV92727.1"/>
    </source>
</evidence>
<dbReference type="EMBL" id="LAOJ01000001">
    <property type="protein sequence ID" value="KJV92727.1"/>
    <property type="molecule type" value="Genomic_DNA"/>
</dbReference>
<evidence type="ECO:0000313" key="1">
    <source>
        <dbReference type="EMBL" id="KJV91850.1"/>
    </source>
</evidence>
<dbReference type="AlphaFoldDB" id="A0A0F3QGZ5"/>
<comment type="caution">
    <text evidence="1">The sequence shown here is derived from an EMBL/GenBank/DDBJ whole genome shotgun (WGS) entry which is preliminary data.</text>
</comment>
<protein>
    <submittedName>
        <fullName evidence="1">Transposase</fullName>
    </submittedName>
</protein>
<sequence length="54" mass="6132">MSARNSKTSGLRLFYERLINNGKKKMVALTALMRKIIVIANAKLKSLLFNLKHS</sequence>
<name>A0A0F3QGZ5_RICBE</name>
<evidence type="ECO:0000313" key="3">
    <source>
        <dbReference type="Proteomes" id="UP000033689"/>
    </source>
</evidence>
<proteinExistence type="predicted"/>